<reference evidence="1 2" key="1">
    <citation type="journal article" date="2019" name="Microbiome">
        <title>Annotated bacterial chromosomes from frame-shift-corrected long-read metagenomic data.</title>
        <authorList>
            <person name="Arumugam K."/>
            <person name="Bagci C."/>
            <person name="Bessarab I."/>
            <person name="Beier S."/>
            <person name="Buchfink B."/>
            <person name="Gorska A."/>
            <person name="Qiu G."/>
            <person name="Huson D.H."/>
            <person name="Williams R.B.H."/>
        </authorList>
    </citation>
    <scope>NUCLEOTIDE SEQUENCE [LARGE SCALE GENOMIC DNA]</scope>
    <source>
        <strain evidence="1">SSA1</strain>
    </source>
</reference>
<protein>
    <submittedName>
        <fullName evidence="1">TIGR04255 family protein</fullName>
    </submittedName>
</protein>
<evidence type="ECO:0000313" key="1">
    <source>
        <dbReference type="EMBL" id="QLH49692.1"/>
    </source>
</evidence>
<dbReference type="Proteomes" id="UP000509684">
    <property type="component" value="Chromosome"/>
</dbReference>
<dbReference type="InterPro" id="IPR026349">
    <property type="entry name" value="CHP04255"/>
</dbReference>
<evidence type="ECO:0000313" key="2">
    <source>
        <dbReference type="Proteomes" id="UP000509684"/>
    </source>
</evidence>
<dbReference type="KEGG" id="acog:HWD57_07790"/>
<gene>
    <name evidence="1" type="ORF">HWD57_07790</name>
</gene>
<sequence length="249" mass="28197">MNRIPKRLKKEPLIEAIWQVQFESAAGVPIGDLLPGVLFTALRSQHGGLQLERLPSADIPAQMAQFDPNLRHMAKYRMEDKNSPFIFQVGDRIITLNCRRPYAGWTEFKEKILALVKVVENSGLVPAPMRHSLRYIDLLTLEPAPSLSFLQMSMKMGAFDIQSRPMQTRVELLEGNCTHVVQIATPAQVQFPEGMKDGAIVDLETFPAESLKGWSEIATQIDHLHERSKALFFENILTDKAIELMEPEY</sequence>
<proteinExistence type="predicted"/>
<accession>A0A7D5NA42</accession>
<organism evidence="1 2">
    <name type="scientific">Candidatus Accumulibacter cognatus</name>
    <dbReference type="NCBI Taxonomy" id="2954383"/>
    <lineage>
        <taxon>Bacteria</taxon>
        <taxon>Pseudomonadati</taxon>
        <taxon>Pseudomonadota</taxon>
        <taxon>Betaproteobacteria</taxon>
        <taxon>Candidatus Accumulibacter</taxon>
    </lineage>
</organism>
<dbReference type="NCBIfam" id="TIGR04255">
    <property type="entry name" value="sporadTIGR04255"/>
    <property type="match status" value="1"/>
</dbReference>
<name>A0A7D5NA42_9PROT</name>
<dbReference type="AlphaFoldDB" id="A0A7D5NA42"/>
<dbReference type="EMBL" id="CP058708">
    <property type="protein sequence ID" value="QLH49692.1"/>
    <property type="molecule type" value="Genomic_DNA"/>
</dbReference>